<reference evidence="1 2" key="1">
    <citation type="submission" date="2021-05" db="EMBL/GenBank/DDBJ databases">
        <title>Novel Bacillus species.</title>
        <authorList>
            <person name="Liu G."/>
        </authorList>
    </citation>
    <scope>NUCLEOTIDE SEQUENCE [LARGE SCALE GENOMIC DNA]</scope>
    <source>
        <strain evidence="1 2">FJAT-49705</strain>
    </source>
</reference>
<protein>
    <submittedName>
        <fullName evidence="1">Membrane dipeptidase</fullName>
        <ecNumber evidence="1">3.4.13.-</ecNumber>
    </submittedName>
</protein>
<gene>
    <name evidence="1" type="ORF">KHA94_17025</name>
</gene>
<dbReference type="PANTHER" id="PTHR10443">
    <property type="entry name" value="MICROSOMAL DIPEPTIDASE"/>
    <property type="match status" value="1"/>
</dbReference>
<organism evidence="1 2">
    <name type="scientific">Cytobacillus citreus</name>
    <dbReference type="NCBI Taxonomy" id="2833586"/>
    <lineage>
        <taxon>Bacteria</taxon>
        <taxon>Bacillati</taxon>
        <taxon>Bacillota</taxon>
        <taxon>Bacilli</taxon>
        <taxon>Bacillales</taxon>
        <taxon>Bacillaceae</taxon>
        <taxon>Cytobacillus</taxon>
    </lineage>
</organism>
<dbReference type="Gene3D" id="3.20.20.140">
    <property type="entry name" value="Metal-dependent hydrolases"/>
    <property type="match status" value="1"/>
</dbReference>
<dbReference type="EC" id="3.4.13.-" evidence="1"/>
<dbReference type="Pfam" id="PF01244">
    <property type="entry name" value="Peptidase_M19"/>
    <property type="match status" value="1"/>
</dbReference>
<keyword evidence="1" id="KW-0224">Dipeptidase</keyword>
<evidence type="ECO:0000313" key="1">
    <source>
        <dbReference type="EMBL" id="MBS4191872.1"/>
    </source>
</evidence>
<keyword evidence="1" id="KW-0645">Protease</keyword>
<dbReference type="EMBL" id="JAGYPM010000004">
    <property type="protein sequence ID" value="MBS4191872.1"/>
    <property type="molecule type" value="Genomic_DNA"/>
</dbReference>
<dbReference type="SUPFAM" id="SSF51556">
    <property type="entry name" value="Metallo-dependent hydrolases"/>
    <property type="match status" value="1"/>
</dbReference>
<dbReference type="PROSITE" id="PS51365">
    <property type="entry name" value="RENAL_DIPEPTIDASE_2"/>
    <property type="match status" value="1"/>
</dbReference>
<evidence type="ECO:0000313" key="2">
    <source>
        <dbReference type="Proteomes" id="UP000681027"/>
    </source>
</evidence>
<dbReference type="GO" id="GO:0016805">
    <property type="term" value="F:dipeptidase activity"/>
    <property type="evidence" value="ECO:0007669"/>
    <property type="project" value="UniProtKB-KW"/>
</dbReference>
<keyword evidence="2" id="KW-1185">Reference proteome</keyword>
<name>A0ABS5NVQ1_9BACI</name>
<dbReference type="InterPro" id="IPR008257">
    <property type="entry name" value="Pept_M19"/>
</dbReference>
<comment type="caution">
    <text evidence="1">The sequence shown here is derived from an EMBL/GenBank/DDBJ whole genome shotgun (WGS) entry which is preliminary data.</text>
</comment>
<dbReference type="PANTHER" id="PTHR10443:SF12">
    <property type="entry name" value="DIPEPTIDASE"/>
    <property type="match status" value="1"/>
</dbReference>
<dbReference type="RefSeq" id="WP_213103339.1">
    <property type="nucleotide sequence ID" value="NZ_JAGYPM010000004.1"/>
</dbReference>
<dbReference type="Proteomes" id="UP000681027">
    <property type="component" value="Unassembled WGS sequence"/>
</dbReference>
<accession>A0ABS5NVQ1</accession>
<keyword evidence="1" id="KW-0378">Hydrolase</keyword>
<dbReference type="InterPro" id="IPR032466">
    <property type="entry name" value="Metal_Hydrolase"/>
</dbReference>
<sequence>MKIFDIHSDLFTDIVWRRSKGEQDIFDRIHYPRLQKGGVDSIICVFWVEPAFRHDPMTRFRTIFQMVTEDLRASKRANVCRSVHDMVDGASSGKINIFLGIEGLSFIEKWGTKLVEENIENAFDDLHKCNVSHAIFVWNEWNLLASGTGSFDEPKRKGLTRLGEKAVQKANELNWILDASHLDEASFWDMHHTSSQPIMASHSNARALCNNERNLTDAQLKAIASQGGIIGLNAYSGFVDETNPTLDRFIDHAIYIANLVGPEHIAFGFDFIDYLSSYNLGSSFSGSIQGLEDVTKISDLLERLAVRGFSNKEIEAISFNNTFHFIEKHLKI</sequence>
<proteinExistence type="predicted"/>